<evidence type="ECO:0000313" key="8">
    <source>
        <dbReference type="Proteomes" id="UP000557872"/>
    </source>
</evidence>
<keyword evidence="3" id="KW-0378">Hydrolase</keyword>
<accession>A0A851GBJ0</accession>
<evidence type="ECO:0000313" key="7">
    <source>
        <dbReference type="EMBL" id="NWK54539.1"/>
    </source>
</evidence>
<dbReference type="PANTHER" id="PTHR43108:SF6">
    <property type="entry name" value="N-SULPHOGLUCOSAMINE SULPHOHYDROLASE"/>
    <property type="match status" value="1"/>
</dbReference>
<dbReference type="Proteomes" id="UP000557872">
    <property type="component" value="Unassembled WGS sequence"/>
</dbReference>
<organism evidence="7 8">
    <name type="scientific">Oceaniferula marina</name>
    <dbReference type="NCBI Taxonomy" id="2748318"/>
    <lineage>
        <taxon>Bacteria</taxon>
        <taxon>Pseudomonadati</taxon>
        <taxon>Verrucomicrobiota</taxon>
        <taxon>Verrucomicrobiia</taxon>
        <taxon>Verrucomicrobiales</taxon>
        <taxon>Verrucomicrobiaceae</taxon>
        <taxon>Oceaniferula</taxon>
    </lineage>
</organism>
<dbReference type="InterPro" id="IPR000917">
    <property type="entry name" value="Sulfatase_N"/>
</dbReference>
<reference evidence="7 8" key="1">
    <citation type="submission" date="2020-07" db="EMBL/GenBank/DDBJ databases">
        <title>Roseicoccus Jingziensis gen. nov., sp. nov., isolated from coastal seawater.</title>
        <authorList>
            <person name="Feng X."/>
        </authorList>
    </citation>
    <scope>NUCLEOTIDE SEQUENCE [LARGE SCALE GENOMIC DNA]</scope>
    <source>
        <strain evidence="7 8">N1E253</strain>
    </source>
</reference>
<name>A0A851GBJ0_9BACT</name>
<evidence type="ECO:0000256" key="4">
    <source>
        <dbReference type="ARBA" id="ARBA00023180"/>
    </source>
</evidence>
<dbReference type="PROSITE" id="PS00523">
    <property type="entry name" value="SULFATASE_1"/>
    <property type="match status" value="1"/>
</dbReference>
<evidence type="ECO:0000259" key="6">
    <source>
        <dbReference type="Pfam" id="PF00884"/>
    </source>
</evidence>
<evidence type="ECO:0000256" key="3">
    <source>
        <dbReference type="ARBA" id="ARBA00022801"/>
    </source>
</evidence>
<dbReference type="Gene3D" id="3.40.720.10">
    <property type="entry name" value="Alkaline Phosphatase, subunit A"/>
    <property type="match status" value="1"/>
</dbReference>
<keyword evidence="2 5" id="KW-0732">Signal</keyword>
<dbReference type="PANTHER" id="PTHR43108">
    <property type="entry name" value="N-ACETYLGLUCOSAMINE-6-SULFATASE FAMILY MEMBER"/>
    <property type="match status" value="1"/>
</dbReference>
<dbReference type="CDD" id="cd16031">
    <property type="entry name" value="G6S_like"/>
    <property type="match status" value="1"/>
</dbReference>
<sequence length="542" mass="62234">MLHLATIALIGLSSVSLQADQTRPNILFVMSDDHTSQAIGAYGGRLQSLNPTPTIDQLAKEGMLMENAFCNNSICTPSRASIMTGQYSAVNGVITLREPLQPKNHYLAIEMKKAGYTTAVVGKWHLKVRPSTFDYYKVVPEQGKYINPEFFEGTYGDTKGTLVKMEGHSSDCITDSALAWLKGRDQTKPFFLKYHFKAPHDRFVYAPRYESYLADVHIPEPASLYERGNHGSIATRGHNDELIHKIGTSIGRRHERRNYIRAWANDPNLSDDEAKSMAYQEYLKRYLRCVKGVDDNLKRVIDYLKKEGLYDNTVIIYTGDQGFYLGEHDYMDKRWCYEEGMRMPLIICYPKAIEKGSRADAIVENVDYAPTMLDFAGVKTLEYMQGRSFKSILETGVEPKGWKQSAYYHYWMHMSSHANPAHIAIRTKRYKLIMFYGTLWFRGADTPSTPPGWELYDLKTDPKEMNNLYDNPEYASVVAELKIELKELRAKYKEDDPQILINKVINDYWDYDEEDRANAIAISNAMKKEVYTKKKKSKKKGK</sequence>
<evidence type="ECO:0000256" key="5">
    <source>
        <dbReference type="SAM" id="SignalP"/>
    </source>
</evidence>
<keyword evidence="4" id="KW-0325">Glycoprotein</keyword>
<proteinExistence type="inferred from homology"/>
<dbReference type="EMBL" id="JACBAZ010000001">
    <property type="protein sequence ID" value="NWK54539.1"/>
    <property type="molecule type" value="Genomic_DNA"/>
</dbReference>
<dbReference type="AlphaFoldDB" id="A0A851GBJ0"/>
<dbReference type="InterPro" id="IPR017850">
    <property type="entry name" value="Alkaline_phosphatase_core_sf"/>
</dbReference>
<evidence type="ECO:0000256" key="1">
    <source>
        <dbReference type="ARBA" id="ARBA00008779"/>
    </source>
</evidence>
<feature type="signal peptide" evidence="5">
    <location>
        <begin position="1"/>
        <end position="19"/>
    </location>
</feature>
<dbReference type="Pfam" id="PF00884">
    <property type="entry name" value="Sulfatase"/>
    <property type="match status" value="1"/>
</dbReference>
<comment type="similarity">
    <text evidence="1">Belongs to the sulfatase family.</text>
</comment>
<gene>
    <name evidence="7" type="ORF">HW115_02880</name>
</gene>
<evidence type="ECO:0000256" key="2">
    <source>
        <dbReference type="ARBA" id="ARBA00022729"/>
    </source>
</evidence>
<keyword evidence="8" id="KW-1185">Reference proteome</keyword>
<feature type="chain" id="PRO_5032888443" evidence="5">
    <location>
        <begin position="20"/>
        <end position="542"/>
    </location>
</feature>
<dbReference type="PROSITE" id="PS00149">
    <property type="entry name" value="SULFATASE_2"/>
    <property type="match status" value="1"/>
</dbReference>
<comment type="caution">
    <text evidence="7">The sequence shown here is derived from an EMBL/GenBank/DDBJ whole genome shotgun (WGS) entry which is preliminary data.</text>
</comment>
<dbReference type="InterPro" id="IPR024607">
    <property type="entry name" value="Sulfatase_CS"/>
</dbReference>
<dbReference type="GO" id="GO:0016787">
    <property type="term" value="F:hydrolase activity"/>
    <property type="evidence" value="ECO:0007669"/>
    <property type="project" value="UniProtKB-KW"/>
</dbReference>
<protein>
    <submittedName>
        <fullName evidence="7">Sulfatase</fullName>
    </submittedName>
</protein>
<feature type="domain" description="Sulfatase N-terminal" evidence="6">
    <location>
        <begin position="24"/>
        <end position="378"/>
    </location>
</feature>
<dbReference type="SUPFAM" id="SSF53649">
    <property type="entry name" value="Alkaline phosphatase-like"/>
    <property type="match status" value="1"/>
</dbReference>